<dbReference type="Proteomes" id="UP000001366">
    <property type="component" value="Chromosome"/>
</dbReference>
<evidence type="ECO:0000256" key="2">
    <source>
        <dbReference type="ARBA" id="ARBA00023239"/>
    </source>
</evidence>
<comment type="catalytic activity">
    <reaction evidence="1 4">
        <text>3-dehydroquinate = 3-dehydroshikimate + H2O</text>
        <dbReference type="Rhea" id="RHEA:21096"/>
        <dbReference type="ChEBI" id="CHEBI:15377"/>
        <dbReference type="ChEBI" id="CHEBI:16630"/>
        <dbReference type="ChEBI" id="CHEBI:32364"/>
        <dbReference type="EC" id="4.2.1.10"/>
    </reaction>
</comment>
<proteinExistence type="inferred from homology"/>
<dbReference type="InterPro" id="IPR013785">
    <property type="entry name" value="Aldolase_TIM"/>
</dbReference>
<sequence>MEIGKYPLIALPLDDRDLESKLSQAKSKGIDLIELRIDMFSSTQSDYVKDISRKVKDSGFGIIGTVRSVEEGGLKDLKDSERIELFEAVSDYADIIDIELRSERLHEDLVKLCRDKEKFLLVSYHDFEKTPSEDEIQEIIDRSSFGDIIKFAFMVKDVEDVGRILSVTHKNRDKKIVSIGMGDLGKITRVAGFFFGSLITYTYIGESVAPGQIEVKELIKELKFYGLRS</sequence>
<comment type="caution">
    <text evidence="4">Lacks conserved residue(s) required for the propagation of feature annotation.</text>
</comment>
<dbReference type="NCBIfam" id="TIGR01093">
    <property type="entry name" value="aroD"/>
    <property type="match status" value="1"/>
</dbReference>
<reference evidence="5 6" key="1">
    <citation type="journal article" date="2009" name="J. Bacteriol.">
        <title>Complete and draft genome sequences of six members of the Aquificales.</title>
        <authorList>
            <person name="Reysenbach A.L."/>
            <person name="Hamamura N."/>
            <person name="Podar M."/>
            <person name="Griffiths E."/>
            <person name="Ferreira S."/>
            <person name="Hochstein R."/>
            <person name="Heidelberg J."/>
            <person name="Johnson J."/>
            <person name="Mead D."/>
            <person name="Pohorille A."/>
            <person name="Sarmiento M."/>
            <person name="Schweighofer K."/>
            <person name="Seshadri R."/>
            <person name="Voytek M.A."/>
        </authorList>
    </citation>
    <scope>NUCLEOTIDE SEQUENCE [LARGE SCALE GENOMIC DNA]</scope>
    <source>
        <strain evidence="6">DSM 14350 / EX-H1</strain>
    </source>
</reference>
<dbReference type="EC" id="4.2.1.10" evidence="4"/>
<dbReference type="HOGENOM" id="CLU_064444_2_1_0"/>
<feature type="binding site" evidence="4">
    <location>
        <position position="189"/>
    </location>
    <ligand>
        <name>3-dehydroquinate</name>
        <dbReference type="ChEBI" id="CHEBI:32364"/>
    </ligand>
</feature>
<dbReference type="PANTHER" id="PTHR43699">
    <property type="entry name" value="3-DEHYDROQUINATE DEHYDRATASE"/>
    <property type="match status" value="1"/>
</dbReference>
<comment type="pathway">
    <text evidence="4">Metabolic intermediate biosynthesis; chorismate biosynthesis; chorismate from D-erythrose 4-phosphate and phosphoenolpyruvate: step 3/7.</text>
</comment>
<dbReference type="PANTHER" id="PTHR43699:SF1">
    <property type="entry name" value="3-DEHYDROQUINATE DEHYDRATASE"/>
    <property type="match status" value="1"/>
</dbReference>
<dbReference type="GO" id="GO:0008652">
    <property type="term" value="P:amino acid biosynthetic process"/>
    <property type="evidence" value="ECO:0007669"/>
    <property type="project" value="UniProtKB-KW"/>
</dbReference>
<dbReference type="EMBL" id="CP001230">
    <property type="protein sequence ID" value="ACO03546.1"/>
    <property type="molecule type" value="Genomic_DNA"/>
</dbReference>
<keyword evidence="4" id="KW-0028">Amino-acid biosynthesis</keyword>
<evidence type="ECO:0000256" key="1">
    <source>
        <dbReference type="ARBA" id="ARBA00001864"/>
    </source>
</evidence>
<accession>C0QTU9</accession>
<dbReference type="GO" id="GO:0046279">
    <property type="term" value="P:3,4-dihydroxybenzoate biosynthetic process"/>
    <property type="evidence" value="ECO:0007669"/>
    <property type="project" value="TreeGrafter"/>
</dbReference>
<dbReference type="GO" id="GO:0003855">
    <property type="term" value="F:3-dehydroquinate dehydratase activity"/>
    <property type="evidence" value="ECO:0007669"/>
    <property type="project" value="UniProtKB-UniRule"/>
</dbReference>
<dbReference type="Gene3D" id="3.20.20.70">
    <property type="entry name" value="Aldolase class I"/>
    <property type="match status" value="1"/>
</dbReference>
<dbReference type="STRING" id="123214.PERMA_0321"/>
<feature type="binding site" evidence="4">
    <location>
        <position position="212"/>
    </location>
    <ligand>
        <name>3-dehydroquinate</name>
        <dbReference type="ChEBI" id="CHEBI:32364"/>
    </ligand>
</feature>
<dbReference type="Pfam" id="PF01487">
    <property type="entry name" value="DHquinase_I"/>
    <property type="match status" value="1"/>
</dbReference>
<dbReference type="PROSITE" id="PS01028">
    <property type="entry name" value="DEHYDROQUINASE_I"/>
    <property type="match status" value="1"/>
</dbReference>
<comment type="subunit">
    <text evidence="4">Homodimer.</text>
</comment>
<dbReference type="PaxDb" id="123214-PERMA_0321"/>
<evidence type="ECO:0000256" key="4">
    <source>
        <dbReference type="HAMAP-Rule" id="MF_00214"/>
    </source>
</evidence>
<dbReference type="GO" id="GO:0009073">
    <property type="term" value="P:aromatic amino acid family biosynthetic process"/>
    <property type="evidence" value="ECO:0007669"/>
    <property type="project" value="UniProtKB-KW"/>
</dbReference>
<feature type="active site" description="Schiff-base intermediate with substrate" evidence="4">
    <location>
        <position position="150"/>
    </location>
</feature>
<comment type="function">
    <text evidence="4">Involved in the third step of the chorismate pathway, which leads to the biosynthesis of aromatic amino acids. Catalyzes the cis-dehydration of 3-dehydroquinate (DHQ) and introduces the first double bond of the aromatic ring to yield 3-dehydroshikimate.</text>
</comment>
<dbReference type="HAMAP" id="MF_00214">
    <property type="entry name" value="AroD"/>
    <property type="match status" value="1"/>
</dbReference>
<dbReference type="GO" id="GO:0009423">
    <property type="term" value="P:chorismate biosynthetic process"/>
    <property type="evidence" value="ECO:0007669"/>
    <property type="project" value="UniProtKB-UniRule"/>
</dbReference>
<keyword evidence="2 4" id="KW-0456">Lyase</keyword>
<protein>
    <recommendedName>
        <fullName evidence="4">3-dehydroquinate dehydratase</fullName>
        <shortName evidence="4">3-dehydroquinase</shortName>
        <ecNumber evidence="4">4.2.1.10</ecNumber>
    </recommendedName>
    <alternativeName>
        <fullName evidence="4">Type I DHQase</fullName>
    </alternativeName>
    <alternativeName>
        <fullName evidence="4">Type I dehydroquinase</fullName>
        <shortName evidence="4">DHQ1</shortName>
    </alternativeName>
</protein>
<dbReference type="KEGG" id="pmx:PERMA_0321"/>
<feature type="binding site" evidence="4">
    <location>
        <begin position="34"/>
        <end position="36"/>
    </location>
    <ligand>
        <name>3-dehydroquinate</name>
        <dbReference type="ChEBI" id="CHEBI:32364"/>
    </ligand>
</feature>
<dbReference type="UniPathway" id="UPA00053">
    <property type="reaction ID" value="UER00086"/>
</dbReference>
<dbReference type="SUPFAM" id="SSF51569">
    <property type="entry name" value="Aldolase"/>
    <property type="match status" value="1"/>
</dbReference>
<evidence type="ECO:0000313" key="5">
    <source>
        <dbReference type="EMBL" id="ACO03546.1"/>
    </source>
</evidence>
<organism evidence="5 6">
    <name type="scientific">Persephonella marina (strain DSM 14350 / EX-H1)</name>
    <dbReference type="NCBI Taxonomy" id="123214"/>
    <lineage>
        <taxon>Bacteria</taxon>
        <taxon>Pseudomonadati</taxon>
        <taxon>Aquificota</taxon>
        <taxon>Aquificia</taxon>
        <taxon>Aquificales</taxon>
        <taxon>Hydrogenothermaceae</taxon>
        <taxon>Persephonella</taxon>
    </lineage>
</organism>
<evidence type="ECO:0000256" key="3">
    <source>
        <dbReference type="ARBA" id="ARBA00023270"/>
    </source>
</evidence>
<gene>
    <name evidence="4 5" type="primary">aroD</name>
    <name evidence="5" type="ordered locus">PERMA_0321</name>
</gene>
<dbReference type="CDD" id="cd00502">
    <property type="entry name" value="DHQase_I"/>
    <property type="match status" value="1"/>
</dbReference>
<keyword evidence="6" id="KW-1185">Reference proteome</keyword>
<evidence type="ECO:0000313" key="6">
    <source>
        <dbReference type="Proteomes" id="UP000001366"/>
    </source>
</evidence>
<dbReference type="eggNOG" id="COG0710">
    <property type="taxonomic scope" value="Bacteria"/>
</dbReference>
<dbReference type="InterPro" id="IPR050146">
    <property type="entry name" value="Type-I_3-dehydroquinase"/>
</dbReference>
<dbReference type="InterPro" id="IPR001381">
    <property type="entry name" value="DHquinase_I"/>
</dbReference>
<dbReference type="InterPro" id="IPR018508">
    <property type="entry name" value="3-dehydroquinate_DH_AS"/>
</dbReference>
<keyword evidence="3 4" id="KW-0704">Schiff base</keyword>
<feature type="binding site" evidence="4">
    <location>
        <position position="67"/>
    </location>
    <ligand>
        <name>3-dehydroquinate</name>
        <dbReference type="ChEBI" id="CHEBI:32364"/>
    </ligand>
</feature>
<dbReference type="AlphaFoldDB" id="C0QTU9"/>
<name>C0QTU9_PERMH</name>
<feature type="active site" description="Proton donor/acceptor" evidence="4">
    <location>
        <position position="125"/>
    </location>
</feature>
<comment type="similarity">
    <text evidence="4">Belongs to the type-I 3-dehydroquinase family.</text>
</comment>
<keyword evidence="4" id="KW-0057">Aromatic amino acid biosynthesis</keyword>